<sequence>MGKISQIPIRTLEERGKSTFEISRIEPCVRDFSIYLSNIKHRDDYFAFIYLESGKCTITVDFQAITLTPSSIFCIQPGQVHSGNFTPTISAWILLATAEWIPAEFRNLLMNTTILSRPVGISTDTDVLLFRDALRLLQTFEDRNDFLTEQAIRSMFDVCLQLFIQLFQQATGNSCQSNLRPVLITRQFKSLLFSNFRHMKSPSEYASILNITPAYLNEVVKGTTGFPVSHWIHQEIILEARRSLFYTNTTVKEIAYALGYSDPAYFIRLFKRVTGISPLQFRQKYLK</sequence>
<evidence type="ECO:0000259" key="4">
    <source>
        <dbReference type="PROSITE" id="PS01124"/>
    </source>
</evidence>
<dbReference type="Pfam" id="PF12833">
    <property type="entry name" value="HTH_18"/>
    <property type="match status" value="1"/>
</dbReference>
<protein>
    <submittedName>
        <fullName evidence="5">Helix-turn-helix domain-containing protein</fullName>
    </submittedName>
</protein>
<keyword evidence="3" id="KW-0804">Transcription</keyword>
<feature type="domain" description="HTH araC/xylS-type" evidence="4">
    <location>
        <begin position="186"/>
        <end position="284"/>
    </location>
</feature>
<dbReference type="PANTHER" id="PTHR43280:SF32">
    <property type="entry name" value="TRANSCRIPTIONAL REGULATORY PROTEIN"/>
    <property type="match status" value="1"/>
</dbReference>
<keyword evidence="1" id="KW-0805">Transcription regulation</keyword>
<keyword evidence="2" id="KW-0238">DNA-binding</keyword>
<dbReference type="EMBL" id="WRXN01000004">
    <property type="protein sequence ID" value="MVT08762.1"/>
    <property type="molecule type" value="Genomic_DNA"/>
</dbReference>
<gene>
    <name evidence="5" type="ORF">GO493_10850</name>
</gene>
<evidence type="ECO:0000313" key="6">
    <source>
        <dbReference type="Proteomes" id="UP000461730"/>
    </source>
</evidence>
<reference evidence="5 6" key="1">
    <citation type="submission" date="2019-12" db="EMBL/GenBank/DDBJ databases">
        <title>Chitinophaga sp. strain ysch24 (GDMCC 1.1355), whole genome shotgun sequence.</title>
        <authorList>
            <person name="Zhang X."/>
        </authorList>
    </citation>
    <scope>NUCLEOTIDE SEQUENCE [LARGE SCALE GENOMIC DNA]</scope>
    <source>
        <strain evidence="6">ysch24</strain>
    </source>
</reference>
<dbReference type="InterPro" id="IPR020449">
    <property type="entry name" value="Tscrpt_reg_AraC-type_HTH"/>
</dbReference>
<evidence type="ECO:0000256" key="3">
    <source>
        <dbReference type="ARBA" id="ARBA00023163"/>
    </source>
</evidence>
<evidence type="ECO:0000256" key="1">
    <source>
        <dbReference type="ARBA" id="ARBA00023015"/>
    </source>
</evidence>
<dbReference type="InterPro" id="IPR037923">
    <property type="entry name" value="HTH-like"/>
</dbReference>
<dbReference type="GO" id="GO:0043565">
    <property type="term" value="F:sequence-specific DNA binding"/>
    <property type="evidence" value="ECO:0007669"/>
    <property type="project" value="InterPro"/>
</dbReference>
<dbReference type="PROSITE" id="PS01124">
    <property type="entry name" value="HTH_ARAC_FAMILY_2"/>
    <property type="match status" value="1"/>
</dbReference>
<comment type="caution">
    <text evidence="5">The sequence shown here is derived from an EMBL/GenBank/DDBJ whole genome shotgun (WGS) entry which is preliminary data.</text>
</comment>
<dbReference type="SMART" id="SM00342">
    <property type="entry name" value="HTH_ARAC"/>
    <property type="match status" value="1"/>
</dbReference>
<organism evidence="5 6">
    <name type="scientific">Chitinophaga tropicalis</name>
    <dbReference type="NCBI Taxonomy" id="2683588"/>
    <lineage>
        <taxon>Bacteria</taxon>
        <taxon>Pseudomonadati</taxon>
        <taxon>Bacteroidota</taxon>
        <taxon>Chitinophagia</taxon>
        <taxon>Chitinophagales</taxon>
        <taxon>Chitinophagaceae</taxon>
        <taxon>Chitinophaga</taxon>
    </lineage>
</organism>
<dbReference type="PRINTS" id="PR00032">
    <property type="entry name" value="HTHARAC"/>
</dbReference>
<dbReference type="InterPro" id="IPR003313">
    <property type="entry name" value="AraC-bd"/>
</dbReference>
<evidence type="ECO:0000256" key="2">
    <source>
        <dbReference type="ARBA" id="ARBA00023125"/>
    </source>
</evidence>
<evidence type="ECO:0000313" key="5">
    <source>
        <dbReference type="EMBL" id="MVT08762.1"/>
    </source>
</evidence>
<dbReference type="GO" id="GO:0003700">
    <property type="term" value="F:DNA-binding transcription factor activity"/>
    <property type="evidence" value="ECO:0007669"/>
    <property type="project" value="InterPro"/>
</dbReference>
<dbReference type="Gene3D" id="1.10.10.60">
    <property type="entry name" value="Homeodomain-like"/>
    <property type="match status" value="1"/>
</dbReference>
<dbReference type="Proteomes" id="UP000461730">
    <property type="component" value="Unassembled WGS sequence"/>
</dbReference>
<dbReference type="AlphaFoldDB" id="A0A7K1U318"/>
<dbReference type="InterPro" id="IPR009057">
    <property type="entry name" value="Homeodomain-like_sf"/>
</dbReference>
<dbReference type="SUPFAM" id="SSF51215">
    <property type="entry name" value="Regulatory protein AraC"/>
    <property type="match status" value="1"/>
</dbReference>
<accession>A0A7K1U318</accession>
<name>A0A7K1U318_9BACT</name>
<dbReference type="PANTHER" id="PTHR43280">
    <property type="entry name" value="ARAC-FAMILY TRANSCRIPTIONAL REGULATOR"/>
    <property type="match status" value="1"/>
</dbReference>
<keyword evidence="6" id="KW-1185">Reference proteome</keyword>
<dbReference type="SUPFAM" id="SSF46689">
    <property type="entry name" value="Homeodomain-like"/>
    <property type="match status" value="1"/>
</dbReference>
<dbReference type="Pfam" id="PF02311">
    <property type="entry name" value="AraC_binding"/>
    <property type="match status" value="1"/>
</dbReference>
<proteinExistence type="predicted"/>
<dbReference type="RefSeq" id="WP_157306188.1">
    <property type="nucleotide sequence ID" value="NZ_WRXN01000004.1"/>
</dbReference>
<dbReference type="InterPro" id="IPR018060">
    <property type="entry name" value="HTH_AraC"/>
</dbReference>